<feature type="domain" description="2EXR" evidence="1">
    <location>
        <begin position="14"/>
        <end position="110"/>
    </location>
</feature>
<proteinExistence type="predicted"/>
<keyword evidence="3" id="KW-1185">Reference proteome</keyword>
<organism evidence="2 3">
    <name type="scientific">Parathielavia appendiculata</name>
    <dbReference type="NCBI Taxonomy" id="2587402"/>
    <lineage>
        <taxon>Eukaryota</taxon>
        <taxon>Fungi</taxon>
        <taxon>Dikarya</taxon>
        <taxon>Ascomycota</taxon>
        <taxon>Pezizomycotina</taxon>
        <taxon>Sordariomycetes</taxon>
        <taxon>Sordariomycetidae</taxon>
        <taxon>Sordariales</taxon>
        <taxon>Chaetomiaceae</taxon>
        <taxon>Parathielavia</taxon>
    </lineage>
</organism>
<dbReference type="Proteomes" id="UP001302602">
    <property type="component" value="Unassembled WGS sequence"/>
</dbReference>
<reference evidence="2" key="2">
    <citation type="submission" date="2023-05" db="EMBL/GenBank/DDBJ databases">
        <authorList>
            <consortium name="Lawrence Berkeley National Laboratory"/>
            <person name="Steindorff A."/>
            <person name="Hensen N."/>
            <person name="Bonometti L."/>
            <person name="Westerberg I."/>
            <person name="Brannstrom I.O."/>
            <person name="Guillou S."/>
            <person name="Cros-Aarteil S."/>
            <person name="Calhoun S."/>
            <person name="Haridas S."/>
            <person name="Kuo A."/>
            <person name="Mondo S."/>
            <person name="Pangilinan J."/>
            <person name="Riley R."/>
            <person name="Labutti K."/>
            <person name="Andreopoulos B."/>
            <person name="Lipzen A."/>
            <person name="Chen C."/>
            <person name="Yanf M."/>
            <person name="Daum C."/>
            <person name="Ng V."/>
            <person name="Clum A."/>
            <person name="Ohm R."/>
            <person name="Martin F."/>
            <person name="Silar P."/>
            <person name="Natvig D."/>
            <person name="Lalanne C."/>
            <person name="Gautier V."/>
            <person name="Ament-Velasquez S.L."/>
            <person name="Kruys A."/>
            <person name="Hutchinson M.I."/>
            <person name="Powell A.J."/>
            <person name="Barry K."/>
            <person name="Miller A.N."/>
            <person name="Grigoriev I.V."/>
            <person name="Debuchy R."/>
            <person name="Gladieux P."/>
            <person name="Thoren M.H."/>
            <person name="Johannesson H."/>
        </authorList>
    </citation>
    <scope>NUCLEOTIDE SEQUENCE</scope>
    <source>
        <strain evidence="2">CBS 731.68</strain>
    </source>
</reference>
<accession>A0AAN6U158</accession>
<comment type="caution">
    <text evidence="2">The sequence shown here is derived from an EMBL/GenBank/DDBJ whole genome shotgun (WGS) entry which is preliminary data.</text>
</comment>
<reference evidence="2" key="1">
    <citation type="journal article" date="2023" name="Mol. Phylogenet. Evol.">
        <title>Genome-scale phylogeny and comparative genomics of the fungal order Sordariales.</title>
        <authorList>
            <person name="Hensen N."/>
            <person name="Bonometti L."/>
            <person name="Westerberg I."/>
            <person name="Brannstrom I.O."/>
            <person name="Guillou S."/>
            <person name="Cros-Aarteil S."/>
            <person name="Calhoun S."/>
            <person name="Haridas S."/>
            <person name="Kuo A."/>
            <person name="Mondo S."/>
            <person name="Pangilinan J."/>
            <person name="Riley R."/>
            <person name="LaButti K."/>
            <person name="Andreopoulos B."/>
            <person name="Lipzen A."/>
            <person name="Chen C."/>
            <person name="Yan M."/>
            <person name="Daum C."/>
            <person name="Ng V."/>
            <person name="Clum A."/>
            <person name="Steindorff A."/>
            <person name="Ohm R.A."/>
            <person name="Martin F."/>
            <person name="Silar P."/>
            <person name="Natvig D.O."/>
            <person name="Lalanne C."/>
            <person name="Gautier V."/>
            <person name="Ament-Velasquez S.L."/>
            <person name="Kruys A."/>
            <person name="Hutchinson M.I."/>
            <person name="Powell A.J."/>
            <person name="Barry K."/>
            <person name="Miller A.N."/>
            <person name="Grigoriev I.V."/>
            <person name="Debuchy R."/>
            <person name="Gladieux P."/>
            <person name="Hiltunen Thoren M."/>
            <person name="Johannesson H."/>
        </authorList>
    </citation>
    <scope>NUCLEOTIDE SEQUENCE</scope>
    <source>
        <strain evidence="2">CBS 731.68</strain>
    </source>
</reference>
<dbReference type="RefSeq" id="XP_062648286.1">
    <property type="nucleotide sequence ID" value="XM_062797025.1"/>
</dbReference>
<evidence type="ECO:0000313" key="3">
    <source>
        <dbReference type="Proteomes" id="UP001302602"/>
    </source>
</evidence>
<name>A0AAN6U158_9PEZI</name>
<dbReference type="GeneID" id="87833793"/>
<dbReference type="Pfam" id="PF20150">
    <property type="entry name" value="2EXR"/>
    <property type="match status" value="1"/>
</dbReference>
<sequence length="306" mass="34129">MSSRRTSDTLCTRFPLFPFLPLELQDLIWDQAATLSPQIHFFLGHRQPISTWEAREPPLNLIPHRESGAHTQVSLSLTCHASRGAVERHTKTIILQRPTVMCTAGKPSASPSVALVLNLETDLVCFGGPDADGSGVWDAINWGEGNHLVFGGAKRFAVRYKPGWEHAGPGSLPHDVRCPGGWVGARKGEKAGFCSRCVARLMERFVWLNEFYLILDEADFGDTEELGKGKQCRVWLRPGSGPRVFYSFSRTYFMLDVAGIPGTDATVTEACGVLNRLRANLRDPGHNQMPWVKRIKMGLMIWRQDM</sequence>
<dbReference type="InterPro" id="IPR045518">
    <property type="entry name" value="2EXR"/>
</dbReference>
<evidence type="ECO:0000259" key="1">
    <source>
        <dbReference type="Pfam" id="PF20150"/>
    </source>
</evidence>
<dbReference type="EMBL" id="MU853227">
    <property type="protein sequence ID" value="KAK4124515.1"/>
    <property type="molecule type" value="Genomic_DNA"/>
</dbReference>
<protein>
    <recommendedName>
        <fullName evidence="1">2EXR domain-containing protein</fullName>
    </recommendedName>
</protein>
<gene>
    <name evidence="2" type="ORF">N657DRAFT_690040</name>
</gene>
<evidence type="ECO:0000313" key="2">
    <source>
        <dbReference type="EMBL" id="KAK4124515.1"/>
    </source>
</evidence>
<dbReference type="AlphaFoldDB" id="A0AAN6U158"/>